<name>A0A517IXH9_STAAU</name>
<dbReference type="EMBL" id="CP042113">
    <property type="protein sequence ID" value="QDS64518.1"/>
    <property type="molecule type" value="Genomic_DNA"/>
</dbReference>
<evidence type="ECO:0000313" key="1">
    <source>
        <dbReference type="EMBL" id="QDS64518.1"/>
    </source>
</evidence>
<reference evidence="1" key="1">
    <citation type="submission" date="2019-07" db="EMBL/GenBank/DDBJ databases">
        <title>Comparative genomics of plasmid bearing Staphylococcus aureus strains isolated from various retail meats.</title>
        <authorList>
            <person name="Neyaz L."/>
            <person name="Karki A.B."/>
            <person name="Fakhr M.K."/>
        </authorList>
    </citation>
    <scope>NUCLEOTIDE SEQUENCE</scope>
    <source>
        <strain evidence="1">B6-55A</strain>
        <plasmid evidence="1">pSALNT106</plasmid>
    </source>
</reference>
<keyword evidence="1" id="KW-0614">Plasmid</keyword>
<dbReference type="RefSeq" id="WP_001258263.1">
    <property type="nucleotide sequence ID" value="NZ_CP012974.1"/>
</dbReference>
<dbReference type="AlphaFoldDB" id="A0A517IXH9"/>
<proteinExistence type="predicted"/>
<protein>
    <submittedName>
        <fullName evidence="1">Uncharacterized protein</fullName>
    </submittedName>
</protein>
<organism evidence="1">
    <name type="scientific">Staphylococcus aureus</name>
    <dbReference type="NCBI Taxonomy" id="1280"/>
    <lineage>
        <taxon>Bacteria</taxon>
        <taxon>Bacillati</taxon>
        <taxon>Bacillota</taxon>
        <taxon>Bacilli</taxon>
        <taxon>Bacillales</taxon>
        <taxon>Staphylococcaceae</taxon>
        <taxon>Staphylococcus</taxon>
    </lineage>
</organism>
<gene>
    <name evidence="1" type="ORF">FP483_14290</name>
</gene>
<accession>A0A517IXH9</accession>
<geneLocation type="plasmid" evidence="1">
    <name>pSALNT106</name>
</geneLocation>
<sequence length="82" mass="9627">MRSYKDIMYVSEDIYQYFSKVTKEEARNASEKWNISEARSQSGTLALCLENISKNINDYSQEELGKMIYSISKAQREIFKLL</sequence>